<dbReference type="InterPro" id="IPR050480">
    <property type="entry name" value="CysZ-like"/>
</dbReference>
<evidence type="ECO:0000256" key="4">
    <source>
        <dbReference type="ARBA" id="ARBA00022519"/>
    </source>
</evidence>
<dbReference type="InterPro" id="IPR059112">
    <property type="entry name" value="CysZ/EI24"/>
</dbReference>
<feature type="transmembrane region" description="Helical" evidence="10">
    <location>
        <begin position="78"/>
        <end position="96"/>
    </location>
</feature>
<dbReference type="GO" id="GO:0000103">
    <property type="term" value="P:sulfate assimilation"/>
    <property type="evidence" value="ECO:0007669"/>
    <property type="project" value="TreeGrafter"/>
</dbReference>
<name>E0UGZ9_GLOV7</name>
<dbReference type="Proteomes" id="UP000008206">
    <property type="component" value="Chromosome"/>
</dbReference>
<keyword evidence="8" id="KW-0764">Sulfate transport</keyword>
<dbReference type="KEGG" id="cyj:Cyan7822_3661"/>
<dbReference type="HOGENOM" id="CLU_1007811_0_0_3"/>
<reference evidence="12" key="1">
    <citation type="journal article" date="2011" name="MBio">
        <title>Novel metabolic attributes of the genus Cyanothece, comprising a group of unicellular nitrogen-fixing Cyanobacteria.</title>
        <authorList>
            <person name="Bandyopadhyay A."/>
            <person name="Elvitigala T."/>
            <person name="Welsh E."/>
            <person name="Stockel J."/>
            <person name="Liberton M."/>
            <person name="Min H."/>
            <person name="Sherman L.A."/>
            <person name="Pakrasi H.B."/>
        </authorList>
    </citation>
    <scope>NUCLEOTIDE SEQUENCE [LARGE SCALE GENOMIC DNA]</scope>
    <source>
        <strain evidence="12">PCC 7822</strain>
    </source>
</reference>
<keyword evidence="5" id="KW-0028">Amino-acid biosynthesis</keyword>
<gene>
    <name evidence="11" type="ordered locus">Cyan7822_3661</name>
</gene>
<evidence type="ECO:0000313" key="12">
    <source>
        <dbReference type="Proteomes" id="UP000008206"/>
    </source>
</evidence>
<accession>E0UGZ9</accession>
<feature type="transmembrane region" description="Helical" evidence="10">
    <location>
        <begin position="30"/>
        <end position="57"/>
    </location>
</feature>
<evidence type="ECO:0000256" key="3">
    <source>
        <dbReference type="ARBA" id="ARBA00022475"/>
    </source>
</evidence>
<evidence type="ECO:0000256" key="5">
    <source>
        <dbReference type="ARBA" id="ARBA00022605"/>
    </source>
</evidence>
<organism evidence="11 12">
    <name type="scientific">Gloeothece verrucosa (strain PCC 7822)</name>
    <name type="common">Cyanothece sp. (strain PCC 7822)</name>
    <dbReference type="NCBI Taxonomy" id="497965"/>
    <lineage>
        <taxon>Bacteria</taxon>
        <taxon>Bacillati</taxon>
        <taxon>Cyanobacteriota</taxon>
        <taxon>Cyanophyceae</taxon>
        <taxon>Oscillatoriophycideae</taxon>
        <taxon>Chroococcales</taxon>
        <taxon>Aphanothecaceae</taxon>
        <taxon>Gloeothece</taxon>
        <taxon>Gloeothece verrucosa</taxon>
    </lineage>
</organism>
<dbReference type="EMBL" id="CP002198">
    <property type="protein sequence ID" value="ADN15598.1"/>
    <property type="molecule type" value="Genomic_DNA"/>
</dbReference>
<dbReference type="eggNOG" id="COG2981">
    <property type="taxonomic scope" value="Bacteria"/>
</dbReference>
<protein>
    <recommendedName>
        <fullName evidence="13">CysZ protein</fullName>
    </recommendedName>
</protein>
<dbReference type="PANTHER" id="PTHR37468:SF1">
    <property type="entry name" value="SULFATE TRANSPORTER CYSZ"/>
    <property type="match status" value="1"/>
</dbReference>
<comment type="subcellular location">
    <subcellularLocation>
        <location evidence="1">Membrane</location>
        <topology evidence="1">Multi-pass membrane protein</topology>
    </subcellularLocation>
</comment>
<proteinExistence type="predicted"/>
<dbReference type="Pfam" id="PF07264">
    <property type="entry name" value="EI24"/>
    <property type="match status" value="1"/>
</dbReference>
<evidence type="ECO:0000256" key="1">
    <source>
        <dbReference type="ARBA" id="ARBA00004141"/>
    </source>
</evidence>
<keyword evidence="9 10" id="KW-0472">Membrane</keyword>
<dbReference type="OrthoDB" id="457368at2"/>
<dbReference type="STRING" id="497965.Cyan7822_3661"/>
<keyword evidence="4" id="KW-0997">Cell inner membrane</keyword>
<feature type="transmembrane region" description="Helical" evidence="10">
    <location>
        <begin position="102"/>
        <end position="125"/>
    </location>
</feature>
<evidence type="ECO:0000256" key="2">
    <source>
        <dbReference type="ARBA" id="ARBA00022448"/>
    </source>
</evidence>
<evidence type="ECO:0000256" key="8">
    <source>
        <dbReference type="ARBA" id="ARBA00023032"/>
    </source>
</evidence>
<dbReference type="PANTHER" id="PTHR37468">
    <property type="entry name" value="SULFATE TRANSPORTER CYSZ"/>
    <property type="match status" value="1"/>
</dbReference>
<evidence type="ECO:0000313" key="11">
    <source>
        <dbReference type="EMBL" id="ADN15598.1"/>
    </source>
</evidence>
<evidence type="ECO:0000256" key="10">
    <source>
        <dbReference type="SAM" id="Phobius"/>
    </source>
</evidence>
<feature type="transmembrane region" description="Helical" evidence="10">
    <location>
        <begin position="183"/>
        <end position="202"/>
    </location>
</feature>
<keyword evidence="12" id="KW-1185">Reference proteome</keyword>
<feature type="transmembrane region" description="Helical" evidence="10">
    <location>
        <begin position="222"/>
        <end position="240"/>
    </location>
</feature>
<dbReference type="GO" id="GO:0009675">
    <property type="term" value="F:high-affinity sulfate:proton symporter activity"/>
    <property type="evidence" value="ECO:0007669"/>
    <property type="project" value="TreeGrafter"/>
</dbReference>
<dbReference type="GO" id="GO:0005886">
    <property type="term" value="C:plasma membrane"/>
    <property type="evidence" value="ECO:0007669"/>
    <property type="project" value="TreeGrafter"/>
</dbReference>
<evidence type="ECO:0000256" key="9">
    <source>
        <dbReference type="ARBA" id="ARBA00023136"/>
    </source>
</evidence>
<keyword evidence="7 10" id="KW-1133">Transmembrane helix</keyword>
<keyword evidence="2" id="KW-0813">Transport</keyword>
<evidence type="ECO:0000256" key="7">
    <source>
        <dbReference type="ARBA" id="ARBA00022989"/>
    </source>
</evidence>
<dbReference type="AlphaFoldDB" id="E0UGZ9"/>
<sequence>MLQILSGFGLLSGASYPFRALTLFKKNPRLWNYLIVPILVNIFLLITLYGGLVFFGWQIVQTWIVNLSGWVDKAIANLPAWLSILEYLIVGLGLILDLLLNIILFIITGFIFAQFGTLLGAPWYGKLSEQLEKLKTGKVETVEVGIIRDIGRAILFELKKLVLVAFVGIPLLLANFFPGIGTLISTVGGITLTAIIVCLDFLDAPLERRRLRFRRKLKMIFATLPASAGFSLVCLGLVSIPLLNLVTIPLCVASGTLFFCDRLLPKLK</sequence>
<evidence type="ECO:0008006" key="13">
    <source>
        <dbReference type="Google" id="ProtNLM"/>
    </source>
</evidence>
<dbReference type="GO" id="GO:0019344">
    <property type="term" value="P:cysteine biosynthetic process"/>
    <property type="evidence" value="ECO:0007669"/>
    <property type="project" value="TreeGrafter"/>
</dbReference>
<keyword evidence="3" id="KW-1003">Cell membrane</keyword>
<evidence type="ECO:0000256" key="6">
    <source>
        <dbReference type="ARBA" id="ARBA00022692"/>
    </source>
</evidence>
<dbReference type="RefSeq" id="WP_013323667.1">
    <property type="nucleotide sequence ID" value="NC_014501.1"/>
</dbReference>
<keyword evidence="6 10" id="KW-0812">Transmembrane</keyword>